<dbReference type="GeneID" id="66068242"/>
<evidence type="ECO:0000256" key="1">
    <source>
        <dbReference type="SAM" id="MobiDB-lite"/>
    </source>
</evidence>
<accession>A0A8E5HX41</accession>
<proteinExistence type="predicted"/>
<protein>
    <submittedName>
        <fullName evidence="2">Uncharacterized protein</fullName>
    </submittedName>
</protein>
<feature type="region of interest" description="Disordered" evidence="1">
    <location>
        <begin position="240"/>
        <end position="269"/>
    </location>
</feature>
<gene>
    <name evidence="2" type="ORF">UV8b_07465</name>
</gene>
<feature type="compositionally biased region" description="Low complexity" evidence="1">
    <location>
        <begin position="928"/>
        <end position="939"/>
    </location>
</feature>
<dbReference type="RefSeq" id="XP_043000897.1">
    <property type="nucleotide sequence ID" value="XM_043144962.1"/>
</dbReference>
<dbReference type="OrthoDB" id="5427134at2759"/>
<feature type="compositionally biased region" description="Low complexity" evidence="1">
    <location>
        <begin position="874"/>
        <end position="883"/>
    </location>
</feature>
<feature type="compositionally biased region" description="Acidic residues" evidence="1">
    <location>
        <begin position="851"/>
        <end position="873"/>
    </location>
</feature>
<keyword evidence="3" id="KW-1185">Reference proteome</keyword>
<organism evidence="2 3">
    <name type="scientific">Ustilaginoidea virens</name>
    <name type="common">Rice false smut fungus</name>
    <name type="synonym">Villosiclava virens</name>
    <dbReference type="NCBI Taxonomy" id="1159556"/>
    <lineage>
        <taxon>Eukaryota</taxon>
        <taxon>Fungi</taxon>
        <taxon>Dikarya</taxon>
        <taxon>Ascomycota</taxon>
        <taxon>Pezizomycotina</taxon>
        <taxon>Sordariomycetes</taxon>
        <taxon>Hypocreomycetidae</taxon>
        <taxon>Hypocreales</taxon>
        <taxon>Clavicipitaceae</taxon>
        <taxon>Ustilaginoidea</taxon>
    </lineage>
</organism>
<evidence type="ECO:0000313" key="3">
    <source>
        <dbReference type="Proteomes" id="UP000027002"/>
    </source>
</evidence>
<feature type="compositionally biased region" description="Acidic residues" evidence="1">
    <location>
        <begin position="896"/>
        <end position="914"/>
    </location>
</feature>
<reference evidence="2" key="1">
    <citation type="submission" date="2020-03" db="EMBL/GenBank/DDBJ databases">
        <title>A mixture of massive structural variations and highly conserved coding sequences in Ustilaginoidea virens genome.</title>
        <authorList>
            <person name="Zhang K."/>
            <person name="Zhao Z."/>
            <person name="Zhang Z."/>
            <person name="Li Y."/>
            <person name="Hsiang T."/>
            <person name="Sun W."/>
        </authorList>
    </citation>
    <scope>NUCLEOTIDE SEQUENCE</scope>
    <source>
        <strain evidence="2">UV-8b</strain>
    </source>
</reference>
<feature type="compositionally biased region" description="Basic and acidic residues" evidence="1">
    <location>
        <begin position="915"/>
        <end position="924"/>
    </location>
</feature>
<feature type="region of interest" description="Disordered" evidence="1">
    <location>
        <begin position="840"/>
        <end position="959"/>
    </location>
</feature>
<sequence>MAGTPSRSQNVVGLGPFEIYADAGPSLQQSSPRLPNGSCNFVDLTPGTNGAKCGCRRFWPRQGIDGPVTEQVGWCMCAHHACYHDQGPLQDGQLQLQYQPFINPHGQENQRPRTGREPLTPVADVSVQNVSSALEIDFAAFSPGPSLSFVHDLPAMTEGDLCGPGPSLQPPGSMPDTLAWDEYIQSSRPSVHAPSSAQQAVPAVLPQIPSQLLMPSQTTSLTSSAQAKYRRPFAGKGLDTLGGAKPKGHMAPSSLKQCPPAESDLPNGPSQELVRTDGSFVFVGHGEQGAETQPEPRAVRSYRQGISREAIRNLSDTVGGHEQRLDRLETLSFSADGHEECLEKHDHMDLRVTDLEQRMEGVEKVAEMATCASNQADGEDDGVKSVASTAASVASRLNSDEVMSQITTLHARFTHLESLLPSAAHAWVVEVVFLPFPLRRLWQDLSQFSNGDVAVSHDDWTQVPATLSSATRRSQSPFGGGGGEWAAADQDDWLHPRACGDKSTQDKRLRSRGLVRTVSFRGPDARSVQSAIHEAFGTVFRAMGMTTRRSSHATDDGFIQYLGLQEAWVPLRKIRKDSRLRFLSAAEMLTPAAWDVGLLHSAAMKAAQPRLFITHPDAYVQGRAAYQSAWDWQRVRDMDRVPLDATESQEVGEPDAAEHCWLWNEQLDTALARPSPRLLLARSVVPRNHDAESPAPRPAAGRRAPKPPHIRTASVPAAAAAARRIVSHHGRSSSSRPSSPLARAQPPHSGVVKRSRSVRSPSYLRHTPRWTASPSPPPPPYGAFARQITPGLTPLAYATPHSNAPLQELRPAHQRGSSVARSHVPVDYATDELFDIEIYESGSDASYRTDDDGDDGDNDDGDDDDDDDDDNDDAAAAHAPAGASVDRESPLRQLPEDEPWPGIEDQDLPSDGENVDPRHDHVAPDQRSSASSQPSEYPSTETAWPGDHRAGFHIHEDEA</sequence>
<feature type="region of interest" description="Disordered" evidence="1">
    <location>
        <begin position="684"/>
        <end position="786"/>
    </location>
</feature>
<name>A0A8E5HX41_USTVR</name>
<dbReference type="KEGG" id="uvi:66068242"/>
<dbReference type="Proteomes" id="UP000027002">
    <property type="component" value="Chromosome 6"/>
</dbReference>
<dbReference type="AlphaFoldDB" id="A0A8E5HX41"/>
<feature type="compositionally biased region" description="Basic and acidic residues" evidence="1">
    <location>
        <begin position="946"/>
        <end position="959"/>
    </location>
</feature>
<dbReference type="EMBL" id="CP072758">
    <property type="protein sequence ID" value="QUC23224.1"/>
    <property type="molecule type" value="Genomic_DNA"/>
</dbReference>
<evidence type="ECO:0000313" key="2">
    <source>
        <dbReference type="EMBL" id="QUC23224.1"/>
    </source>
</evidence>